<gene>
    <name evidence="3" type="ORF">ABEG18_02365</name>
</gene>
<name>A0AAU7JHN8_9HYPH</name>
<dbReference type="Gene3D" id="3.10.450.50">
    <property type="match status" value="2"/>
</dbReference>
<dbReference type="Pfam" id="PF12680">
    <property type="entry name" value="SnoaL_2"/>
    <property type="match status" value="2"/>
</dbReference>
<evidence type="ECO:0000259" key="2">
    <source>
        <dbReference type="Pfam" id="PF12680"/>
    </source>
</evidence>
<dbReference type="RefSeq" id="WP_406856494.1">
    <property type="nucleotide sequence ID" value="NZ_CP157484.1"/>
</dbReference>
<evidence type="ECO:0000313" key="3">
    <source>
        <dbReference type="EMBL" id="XBO39649.1"/>
    </source>
</evidence>
<accession>A0AAU7JHN8</accession>
<sequence>MAATGRLFSELNPDLVDLYIGPRYIQHNPGVADGVEGLKRLASDLAKAPGFSVTRHRVLSDGDLVAMHVTYHGFGPTPLVAFDIFRVADSRIVEHWDGLGPQTPPNPSGRTQTDGPTTVTDLDKTAANRRLVTAFVSDVLVGGQFDRLTTYISTEVYHQHNSAIADGLDGLGAAIEALGKQGVRMEYFKLHRVIAEGNFVLTQSEGAFGGEPTAYYDLFRVENGKIVEHWDVMQPIAPASQAQHANGPF</sequence>
<evidence type="ECO:0000256" key="1">
    <source>
        <dbReference type="SAM" id="MobiDB-lite"/>
    </source>
</evidence>
<feature type="region of interest" description="Disordered" evidence="1">
    <location>
        <begin position="96"/>
        <end position="117"/>
    </location>
</feature>
<feature type="domain" description="SnoaL-like" evidence="2">
    <location>
        <begin position="8"/>
        <end position="95"/>
    </location>
</feature>
<dbReference type="EMBL" id="CP157484">
    <property type="protein sequence ID" value="XBO39649.1"/>
    <property type="molecule type" value="Genomic_DNA"/>
</dbReference>
<reference evidence="3" key="1">
    <citation type="submission" date="2024-05" db="EMBL/GenBank/DDBJ databases">
        <authorList>
            <person name="Kim S."/>
            <person name="Heo J."/>
            <person name="Choi H."/>
            <person name="Choi Y."/>
            <person name="Kwon S.-W."/>
            <person name="Kim Y."/>
        </authorList>
    </citation>
    <scope>NUCLEOTIDE SEQUENCE</scope>
    <source>
        <strain evidence="3">KACC 23698</strain>
    </source>
</reference>
<dbReference type="InterPro" id="IPR032710">
    <property type="entry name" value="NTF2-like_dom_sf"/>
</dbReference>
<dbReference type="SUPFAM" id="SSF54427">
    <property type="entry name" value="NTF2-like"/>
    <property type="match status" value="2"/>
</dbReference>
<protein>
    <submittedName>
        <fullName evidence="3">Nuclear transport factor 2 family protein</fullName>
    </submittedName>
</protein>
<dbReference type="InterPro" id="IPR037401">
    <property type="entry name" value="SnoaL-like"/>
</dbReference>
<dbReference type="AlphaFoldDB" id="A0AAU7JHN8"/>
<proteinExistence type="predicted"/>
<organism evidence="3">
    <name type="scientific">Alsobacter sp. KACC 23698</name>
    <dbReference type="NCBI Taxonomy" id="3149229"/>
    <lineage>
        <taxon>Bacteria</taxon>
        <taxon>Pseudomonadati</taxon>
        <taxon>Pseudomonadota</taxon>
        <taxon>Alphaproteobacteria</taxon>
        <taxon>Hyphomicrobiales</taxon>
        <taxon>Alsobacteraceae</taxon>
        <taxon>Alsobacter</taxon>
    </lineage>
</organism>
<feature type="domain" description="SnoaL-like" evidence="2">
    <location>
        <begin position="132"/>
        <end position="229"/>
    </location>
</feature>
<feature type="compositionally biased region" description="Polar residues" evidence="1">
    <location>
        <begin position="108"/>
        <end position="117"/>
    </location>
</feature>